<organism evidence="1 2">
    <name type="scientific">Scortum barcoo</name>
    <name type="common">barcoo grunter</name>
    <dbReference type="NCBI Taxonomy" id="214431"/>
    <lineage>
        <taxon>Eukaryota</taxon>
        <taxon>Metazoa</taxon>
        <taxon>Chordata</taxon>
        <taxon>Craniata</taxon>
        <taxon>Vertebrata</taxon>
        <taxon>Euteleostomi</taxon>
        <taxon>Actinopterygii</taxon>
        <taxon>Neopterygii</taxon>
        <taxon>Teleostei</taxon>
        <taxon>Neoteleostei</taxon>
        <taxon>Acanthomorphata</taxon>
        <taxon>Eupercaria</taxon>
        <taxon>Centrarchiformes</taxon>
        <taxon>Terapontoidei</taxon>
        <taxon>Terapontidae</taxon>
        <taxon>Scortum</taxon>
    </lineage>
</organism>
<accession>A0ACB8V804</accession>
<gene>
    <name evidence="1" type="ORF">L3Q82_005908</name>
</gene>
<sequence>MKKRKSYSKIKKVLKDKKIRFLTPLSKIRIHWSDGPKIYNNAKDAMQDMWKRGLETGERHSSEHSLEERIQRASPWQLVGERQVINRESAASEDANQDAVNWAREKLQEFRR</sequence>
<keyword evidence="2" id="KW-1185">Reference proteome</keyword>
<dbReference type="EMBL" id="CM041554">
    <property type="protein sequence ID" value="KAI3351373.1"/>
    <property type="molecule type" value="Genomic_DNA"/>
</dbReference>
<evidence type="ECO:0000313" key="1">
    <source>
        <dbReference type="EMBL" id="KAI3351373.1"/>
    </source>
</evidence>
<evidence type="ECO:0000313" key="2">
    <source>
        <dbReference type="Proteomes" id="UP000831701"/>
    </source>
</evidence>
<name>A0ACB8V804_9TELE</name>
<comment type="caution">
    <text evidence="1">The sequence shown here is derived from an EMBL/GenBank/DDBJ whole genome shotgun (WGS) entry which is preliminary data.</text>
</comment>
<protein>
    <submittedName>
        <fullName evidence="1">Uncharacterized protein</fullName>
    </submittedName>
</protein>
<proteinExistence type="predicted"/>
<dbReference type="Proteomes" id="UP000831701">
    <property type="component" value="Chromosome 24"/>
</dbReference>
<reference evidence="1" key="1">
    <citation type="submission" date="2022-04" db="EMBL/GenBank/DDBJ databases">
        <title>Jade perch genome.</title>
        <authorList>
            <person name="Chao B."/>
        </authorList>
    </citation>
    <scope>NUCLEOTIDE SEQUENCE</scope>
    <source>
        <strain evidence="1">CB-2022</strain>
    </source>
</reference>